<accession>A0A2S4VMV6</accession>
<reference evidence="3" key="2">
    <citation type="journal article" date="2018" name="BMC Genomics">
        <title>Genomic insights into host adaptation between the wheat stripe rust pathogen (Puccinia striiformis f. sp. tritici) and the barley stripe rust pathogen (Puccinia striiformis f. sp. hordei).</title>
        <authorList>
            <person name="Xia C."/>
            <person name="Wang M."/>
            <person name="Yin C."/>
            <person name="Cornejo O.E."/>
            <person name="Hulbert S.H."/>
            <person name="Chen X."/>
        </authorList>
    </citation>
    <scope>NUCLEOTIDE SEQUENCE [LARGE SCALE GENOMIC DNA]</scope>
    <source>
        <strain evidence="3">93TX-2</strain>
    </source>
</reference>
<dbReference type="VEuPathDB" id="FungiDB:PSTT_06937"/>
<evidence type="ECO:0000313" key="3">
    <source>
        <dbReference type="Proteomes" id="UP000238274"/>
    </source>
</evidence>
<feature type="region of interest" description="Disordered" evidence="1">
    <location>
        <begin position="1"/>
        <end position="26"/>
    </location>
</feature>
<evidence type="ECO:0000313" key="2">
    <source>
        <dbReference type="EMBL" id="POW10875.1"/>
    </source>
</evidence>
<dbReference type="Proteomes" id="UP000238274">
    <property type="component" value="Unassembled WGS sequence"/>
</dbReference>
<dbReference type="OrthoDB" id="2507524at2759"/>
<protein>
    <submittedName>
        <fullName evidence="2">Uncharacterized protein</fullName>
    </submittedName>
</protein>
<evidence type="ECO:0000256" key="1">
    <source>
        <dbReference type="SAM" id="MobiDB-lite"/>
    </source>
</evidence>
<dbReference type="VEuPathDB" id="FungiDB:PSHT_08559"/>
<organism evidence="2 3">
    <name type="scientific">Puccinia striiformis</name>
    <dbReference type="NCBI Taxonomy" id="27350"/>
    <lineage>
        <taxon>Eukaryota</taxon>
        <taxon>Fungi</taxon>
        <taxon>Dikarya</taxon>
        <taxon>Basidiomycota</taxon>
        <taxon>Pucciniomycotina</taxon>
        <taxon>Pucciniomycetes</taxon>
        <taxon>Pucciniales</taxon>
        <taxon>Pucciniaceae</taxon>
        <taxon>Puccinia</taxon>
    </lineage>
</organism>
<comment type="caution">
    <text evidence="2">The sequence shown here is derived from an EMBL/GenBank/DDBJ whole genome shotgun (WGS) entry which is preliminary data.</text>
</comment>
<dbReference type="AlphaFoldDB" id="A0A2S4VMV6"/>
<sequence length="201" mass="22854">MRKLQCDTQLMRTKPRENHPEMDPTPNHHMAFHIPKQLRAYGPANFLAAWHFEQINRILQKVPTNKKLTSNLAVLMESSDIPALVSKLGPPFCQQKKLRSLLGDMGNVSGEDIQVQEIETYKTNIRIPKYYTSESSRSSFVNNNKATLEEPMYRYQPEQNHTNTSSMLASVGSSILENQVSALGSVNGKETRHFSQILKIL</sequence>
<reference evidence="3" key="3">
    <citation type="journal article" date="2018" name="Mol. Plant Microbe Interact.">
        <title>Genome sequence resources for the wheat stripe rust pathogen (Puccinia striiformis f. sp. tritici) and the barley stripe rust pathogen (Puccinia striiformis f. sp. hordei).</title>
        <authorList>
            <person name="Xia C."/>
            <person name="Wang M."/>
            <person name="Yin C."/>
            <person name="Cornejo O.E."/>
            <person name="Hulbert S.H."/>
            <person name="Chen X."/>
        </authorList>
    </citation>
    <scope>NUCLEOTIDE SEQUENCE [LARGE SCALE GENOMIC DNA]</scope>
    <source>
        <strain evidence="3">93TX-2</strain>
    </source>
</reference>
<feature type="compositionally biased region" description="Polar residues" evidence="1">
    <location>
        <begin position="1"/>
        <end position="11"/>
    </location>
</feature>
<keyword evidence="3" id="KW-1185">Reference proteome</keyword>
<name>A0A2S4VMV6_9BASI</name>
<gene>
    <name evidence="2" type="ORF">PSHT_08559</name>
</gene>
<reference evidence="2 3" key="1">
    <citation type="submission" date="2017-12" db="EMBL/GenBank/DDBJ databases">
        <title>Gene loss provides genomic basis for host adaptation in cereal stripe rust fungi.</title>
        <authorList>
            <person name="Xia C."/>
        </authorList>
    </citation>
    <scope>NUCLEOTIDE SEQUENCE [LARGE SCALE GENOMIC DNA]</scope>
    <source>
        <strain evidence="2 3">93TX-2</strain>
    </source>
</reference>
<proteinExistence type="predicted"/>
<dbReference type="EMBL" id="PKSM01000115">
    <property type="protein sequence ID" value="POW10875.1"/>
    <property type="molecule type" value="Genomic_DNA"/>
</dbReference>